<dbReference type="EMBL" id="WNHB01000028">
    <property type="protein sequence ID" value="MTT33161.1"/>
    <property type="molecule type" value="Genomic_DNA"/>
</dbReference>
<comment type="subunit">
    <text evidence="1">Homodimer.</text>
</comment>
<dbReference type="Gene3D" id="3.30.70.100">
    <property type="match status" value="1"/>
</dbReference>
<evidence type="ECO:0000259" key="2">
    <source>
        <dbReference type="PROSITE" id="PS51502"/>
    </source>
</evidence>
<dbReference type="Pfam" id="PF07876">
    <property type="entry name" value="Dabb"/>
    <property type="match status" value="1"/>
</dbReference>
<dbReference type="SMART" id="SM00886">
    <property type="entry name" value="Dabb"/>
    <property type="match status" value="1"/>
</dbReference>
<accession>A0A6N8CSY3</accession>
<feature type="domain" description="Stress-response A/B barrel" evidence="2">
    <location>
        <begin position="2"/>
        <end position="95"/>
    </location>
</feature>
<gene>
    <name evidence="3" type="ORF">GMB86_14245</name>
</gene>
<dbReference type="AlphaFoldDB" id="A0A6N8CSY3"/>
<dbReference type="InterPro" id="IPR011008">
    <property type="entry name" value="Dimeric_a/b-barrel"/>
</dbReference>
<name>A0A6N8CSY3_9BACI</name>
<dbReference type="PANTHER" id="PTHR33178:SF10">
    <property type="entry name" value="STRESS-RESPONSE A_B BARREL DOMAIN-CONTAINING PROTEIN"/>
    <property type="match status" value="1"/>
</dbReference>
<dbReference type="InterPro" id="IPR044662">
    <property type="entry name" value="HS1/DABB1-like"/>
</dbReference>
<comment type="caution">
    <text evidence="3">The sequence shown here is derived from an EMBL/GenBank/DDBJ whole genome shotgun (WGS) entry which is preliminary data.</text>
</comment>
<dbReference type="PANTHER" id="PTHR33178">
    <property type="match status" value="1"/>
</dbReference>
<dbReference type="RefSeq" id="WP_155221026.1">
    <property type="nucleotide sequence ID" value="NZ_WNHB01000028.1"/>
</dbReference>
<sequence>MIEHIVLFKFKDETTNEQKEEGMKRLRHLKLELPGILDIQSNHNFSDRSKGYEMGLTVRFTDKAALENYGPSDQHQAVVSYLKSIGMVDTLAVDFEISEEK</sequence>
<proteinExistence type="predicted"/>
<evidence type="ECO:0000313" key="3">
    <source>
        <dbReference type="EMBL" id="MTT33161.1"/>
    </source>
</evidence>
<organism evidence="3 4">
    <name type="scientific">Terrilactibacillus tamarindi</name>
    <dbReference type="NCBI Taxonomy" id="2599694"/>
    <lineage>
        <taxon>Bacteria</taxon>
        <taxon>Bacillati</taxon>
        <taxon>Bacillota</taxon>
        <taxon>Bacilli</taxon>
        <taxon>Bacillales</taxon>
        <taxon>Bacillaceae</taxon>
        <taxon>Terrilactibacillus</taxon>
    </lineage>
</organism>
<keyword evidence="4" id="KW-1185">Reference proteome</keyword>
<dbReference type="OrthoDB" id="9808130at2"/>
<dbReference type="Proteomes" id="UP000440978">
    <property type="component" value="Unassembled WGS sequence"/>
</dbReference>
<evidence type="ECO:0000313" key="4">
    <source>
        <dbReference type="Proteomes" id="UP000440978"/>
    </source>
</evidence>
<protein>
    <submittedName>
        <fullName evidence="3">Dabb family protein</fullName>
    </submittedName>
</protein>
<evidence type="ECO:0000256" key="1">
    <source>
        <dbReference type="ARBA" id="ARBA00011738"/>
    </source>
</evidence>
<reference evidence="3 4" key="1">
    <citation type="submission" date="2019-11" db="EMBL/GenBank/DDBJ databases">
        <title>Terrilactibacillus tamarindus sp. nov. BCM23-1 isolated from bark of Tamarindus indica.</title>
        <authorList>
            <person name="Kingkaew E."/>
            <person name="Tanasupawat S."/>
        </authorList>
    </citation>
    <scope>NUCLEOTIDE SEQUENCE [LARGE SCALE GENOMIC DNA]</scope>
    <source>
        <strain evidence="3 4">BCM23-1</strain>
    </source>
</reference>
<dbReference type="InterPro" id="IPR013097">
    <property type="entry name" value="Dabb"/>
</dbReference>
<dbReference type="PROSITE" id="PS51502">
    <property type="entry name" value="S_R_A_B_BARREL"/>
    <property type="match status" value="1"/>
</dbReference>
<dbReference type="SUPFAM" id="SSF54909">
    <property type="entry name" value="Dimeric alpha+beta barrel"/>
    <property type="match status" value="1"/>
</dbReference>